<comment type="caution">
    <text evidence="1">The sequence shown here is derived from an EMBL/GenBank/DDBJ whole genome shotgun (WGS) entry which is preliminary data.</text>
</comment>
<protein>
    <submittedName>
        <fullName evidence="1">Rho GDP-dissociation inhibitor 1</fullName>
    </submittedName>
</protein>
<evidence type="ECO:0000313" key="1">
    <source>
        <dbReference type="EMBL" id="KAI8012403.1"/>
    </source>
</evidence>
<name>A0ACC0HIC6_9ERIC</name>
<dbReference type="EMBL" id="CM045762">
    <property type="protein sequence ID" value="KAI8012403.1"/>
    <property type="molecule type" value="Genomic_DNA"/>
</dbReference>
<proteinExistence type="predicted"/>
<gene>
    <name evidence="1" type="ORF">LOK49_LG06G00403</name>
</gene>
<accession>A0ACC0HIC6</accession>
<keyword evidence="2" id="KW-1185">Reference proteome</keyword>
<sequence>MGLDEDNVTSETKPTQPIQRHSRQPSEISCYATEDEEEGNKEDEEEEARQQLGPICSIKEHLEKDKDDERLRRWKE</sequence>
<evidence type="ECO:0000313" key="2">
    <source>
        <dbReference type="Proteomes" id="UP001060215"/>
    </source>
</evidence>
<reference evidence="1 2" key="1">
    <citation type="journal article" date="2022" name="Plant J.">
        <title>Chromosome-level genome of Camellia lanceoleosa provides a valuable resource for understanding genome evolution and self-incompatibility.</title>
        <authorList>
            <person name="Gong W."/>
            <person name="Xiao S."/>
            <person name="Wang L."/>
            <person name="Liao Z."/>
            <person name="Chang Y."/>
            <person name="Mo W."/>
            <person name="Hu G."/>
            <person name="Li W."/>
            <person name="Zhao G."/>
            <person name="Zhu H."/>
            <person name="Hu X."/>
            <person name="Ji K."/>
            <person name="Xiang X."/>
            <person name="Song Q."/>
            <person name="Yuan D."/>
            <person name="Jin S."/>
            <person name="Zhang L."/>
        </authorList>
    </citation>
    <scope>NUCLEOTIDE SEQUENCE [LARGE SCALE GENOMIC DNA]</scope>
    <source>
        <strain evidence="1">SQ_2022a</strain>
    </source>
</reference>
<organism evidence="1 2">
    <name type="scientific">Camellia lanceoleosa</name>
    <dbReference type="NCBI Taxonomy" id="1840588"/>
    <lineage>
        <taxon>Eukaryota</taxon>
        <taxon>Viridiplantae</taxon>
        <taxon>Streptophyta</taxon>
        <taxon>Embryophyta</taxon>
        <taxon>Tracheophyta</taxon>
        <taxon>Spermatophyta</taxon>
        <taxon>Magnoliopsida</taxon>
        <taxon>eudicotyledons</taxon>
        <taxon>Gunneridae</taxon>
        <taxon>Pentapetalae</taxon>
        <taxon>asterids</taxon>
        <taxon>Ericales</taxon>
        <taxon>Theaceae</taxon>
        <taxon>Camellia</taxon>
    </lineage>
</organism>
<dbReference type="Proteomes" id="UP001060215">
    <property type="component" value="Chromosome 5"/>
</dbReference>